<organism evidence="4 5">
    <name type="scientific">Xylocopa violacea</name>
    <name type="common">Violet carpenter bee</name>
    <name type="synonym">Apis violacea</name>
    <dbReference type="NCBI Taxonomy" id="135666"/>
    <lineage>
        <taxon>Eukaryota</taxon>
        <taxon>Metazoa</taxon>
        <taxon>Ecdysozoa</taxon>
        <taxon>Arthropoda</taxon>
        <taxon>Hexapoda</taxon>
        <taxon>Insecta</taxon>
        <taxon>Pterygota</taxon>
        <taxon>Neoptera</taxon>
        <taxon>Endopterygota</taxon>
        <taxon>Hymenoptera</taxon>
        <taxon>Apocrita</taxon>
        <taxon>Aculeata</taxon>
        <taxon>Apoidea</taxon>
        <taxon>Anthophila</taxon>
        <taxon>Apidae</taxon>
        <taxon>Xylocopa</taxon>
        <taxon>Xylocopa</taxon>
    </lineage>
</organism>
<evidence type="ECO:0000256" key="2">
    <source>
        <dbReference type="SAM" id="MobiDB-lite"/>
    </source>
</evidence>
<feature type="region of interest" description="Disordered" evidence="2">
    <location>
        <begin position="368"/>
        <end position="393"/>
    </location>
</feature>
<reference evidence="4 5" key="1">
    <citation type="submission" date="2024-08" db="EMBL/GenBank/DDBJ databases">
        <authorList>
            <person name="Will J Nash"/>
            <person name="Angela Man"/>
            <person name="Seanna McTaggart"/>
            <person name="Kendall Baker"/>
            <person name="Tom Barker"/>
            <person name="Leah Catchpole"/>
            <person name="Alex Durrant"/>
            <person name="Karim Gharbi"/>
            <person name="Naomi Irish"/>
            <person name="Gemy Kaithakottil"/>
            <person name="Debby Ku"/>
            <person name="Aaliyah Providence"/>
            <person name="Felix Shaw"/>
            <person name="David Swarbreck"/>
            <person name="Chris Watkins"/>
            <person name="Ann M. McCartney"/>
            <person name="Giulio Formenti"/>
            <person name="Alice Mouton"/>
            <person name="Noel Vella"/>
            <person name="Bjorn M von Reumont"/>
            <person name="Adriana Vella"/>
            <person name="Wilfried Haerty"/>
        </authorList>
    </citation>
    <scope>NUCLEOTIDE SEQUENCE [LARGE SCALE GENOMIC DNA]</scope>
</reference>
<protein>
    <recommendedName>
        <fullName evidence="6">Estradiol 17-beta-dehydrogenase 2</fullName>
    </recommendedName>
</protein>
<dbReference type="SUPFAM" id="SSF51735">
    <property type="entry name" value="NAD(P)-binding Rossmann-fold domains"/>
    <property type="match status" value="1"/>
</dbReference>
<sequence length="393" mass="44299">MQYLFVRIPQFITSIWNFVCFVCILSLVFKAKSTFLTFRIKVKNGGTYLYCRLKAREKISPNQAIVVTGCDSGLGYSLALHCRQLGATVIASVLHIDGTGAKQLEKEGVLVYPLDVTKTKSIENFTDSVRMVLNKQKLVLRCLINNAAVMIFGEFEWQTDEQLMHQVEVNFLGTMRVTRGLLSTIRAHFSRIIVISSHCNIQPIPGVAAYSGTKAALSAWATAIRLELKKYGVKVVCFIPGSFVGESNILARQAEHFETMKRSISAEVETFYGDYFARYSQYFSSVAQGTNLKKLKDVGVYEVFEGALLDKYPSAVYKNESWRYFIYHALFAVTPTWLRDLLVQKFVQGPSWTEKVVAGPSTVSKLQKSQEDASKSLNLENKSEDKDKTLEKF</sequence>
<comment type="caution">
    <text evidence="4">The sequence shown here is derived from an EMBL/GenBank/DDBJ whole genome shotgun (WGS) entry which is preliminary data.</text>
</comment>
<dbReference type="Proteomes" id="UP001642520">
    <property type="component" value="Unassembled WGS sequence"/>
</dbReference>
<evidence type="ECO:0000256" key="3">
    <source>
        <dbReference type="SAM" id="Phobius"/>
    </source>
</evidence>
<keyword evidence="3" id="KW-0472">Membrane</keyword>
<name>A0ABP1P973_XYLVO</name>
<gene>
    <name evidence="4" type="ORF">XYLVIOL_LOCUS9595</name>
</gene>
<dbReference type="PROSITE" id="PS00061">
    <property type="entry name" value="ADH_SHORT"/>
    <property type="match status" value="1"/>
</dbReference>
<dbReference type="PRINTS" id="PR00081">
    <property type="entry name" value="GDHRDH"/>
</dbReference>
<feature type="compositionally biased region" description="Basic and acidic residues" evidence="2">
    <location>
        <begin position="381"/>
        <end position="393"/>
    </location>
</feature>
<dbReference type="InterPro" id="IPR002347">
    <property type="entry name" value="SDR_fam"/>
</dbReference>
<dbReference type="EMBL" id="CAXAJV020001300">
    <property type="protein sequence ID" value="CAL7949795.1"/>
    <property type="molecule type" value="Genomic_DNA"/>
</dbReference>
<dbReference type="Pfam" id="PF00106">
    <property type="entry name" value="adh_short"/>
    <property type="match status" value="1"/>
</dbReference>
<keyword evidence="3" id="KW-0812">Transmembrane</keyword>
<keyword evidence="3" id="KW-1133">Transmembrane helix</keyword>
<dbReference type="PANTHER" id="PTHR43313">
    <property type="entry name" value="SHORT-CHAIN DEHYDROGENASE/REDUCTASE FAMILY 9C"/>
    <property type="match status" value="1"/>
</dbReference>
<accession>A0ABP1P973</accession>
<keyword evidence="5" id="KW-1185">Reference proteome</keyword>
<dbReference type="Gene3D" id="3.40.50.720">
    <property type="entry name" value="NAD(P)-binding Rossmann-like Domain"/>
    <property type="match status" value="1"/>
</dbReference>
<evidence type="ECO:0000256" key="1">
    <source>
        <dbReference type="ARBA" id="ARBA00023002"/>
    </source>
</evidence>
<dbReference type="InterPro" id="IPR036291">
    <property type="entry name" value="NAD(P)-bd_dom_sf"/>
</dbReference>
<dbReference type="PANTHER" id="PTHR43313:SF36">
    <property type="entry name" value="D-BETA-HYDROXYBUTYRATE DEHYDROGENASE, MITOCHONDRIAL"/>
    <property type="match status" value="1"/>
</dbReference>
<proteinExistence type="predicted"/>
<evidence type="ECO:0000313" key="5">
    <source>
        <dbReference type="Proteomes" id="UP001642520"/>
    </source>
</evidence>
<evidence type="ECO:0000313" key="4">
    <source>
        <dbReference type="EMBL" id="CAL7949795.1"/>
    </source>
</evidence>
<feature type="transmembrane region" description="Helical" evidence="3">
    <location>
        <begin position="12"/>
        <end position="29"/>
    </location>
</feature>
<keyword evidence="1" id="KW-0560">Oxidoreductase</keyword>
<evidence type="ECO:0008006" key="6">
    <source>
        <dbReference type="Google" id="ProtNLM"/>
    </source>
</evidence>
<dbReference type="InterPro" id="IPR020904">
    <property type="entry name" value="Sc_DH/Rdtase_CS"/>
</dbReference>